<evidence type="ECO:0000313" key="2">
    <source>
        <dbReference type="Proteomes" id="UP001152622"/>
    </source>
</evidence>
<evidence type="ECO:0000313" key="1">
    <source>
        <dbReference type="EMBL" id="KAJ8351427.1"/>
    </source>
</evidence>
<comment type="caution">
    <text evidence="1">The sequence shown here is derived from an EMBL/GenBank/DDBJ whole genome shotgun (WGS) entry which is preliminary data.</text>
</comment>
<proteinExistence type="predicted"/>
<reference evidence="1" key="1">
    <citation type="journal article" date="2023" name="Science">
        <title>Genome structures resolve the early diversification of teleost fishes.</title>
        <authorList>
            <person name="Parey E."/>
            <person name="Louis A."/>
            <person name="Montfort J."/>
            <person name="Bouchez O."/>
            <person name="Roques C."/>
            <person name="Iampietro C."/>
            <person name="Lluch J."/>
            <person name="Castinel A."/>
            <person name="Donnadieu C."/>
            <person name="Desvignes T."/>
            <person name="Floi Bucao C."/>
            <person name="Jouanno E."/>
            <person name="Wen M."/>
            <person name="Mejri S."/>
            <person name="Dirks R."/>
            <person name="Jansen H."/>
            <person name="Henkel C."/>
            <person name="Chen W.J."/>
            <person name="Zahm M."/>
            <person name="Cabau C."/>
            <person name="Klopp C."/>
            <person name="Thompson A.W."/>
            <person name="Robinson-Rechavi M."/>
            <person name="Braasch I."/>
            <person name="Lecointre G."/>
            <person name="Bobe J."/>
            <person name="Postlethwait J.H."/>
            <person name="Berthelot C."/>
            <person name="Roest Crollius H."/>
            <person name="Guiguen Y."/>
        </authorList>
    </citation>
    <scope>NUCLEOTIDE SEQUENCE</scope>
    <source>
        <strain evidence="1">WJC10195</strain>
    </source>
</reference>
<dbReference type="EMBL" id="JAINUF010000008">
    <property type="protein sequence ID" value="KAJ8351427.1"/>
    <property type="molecule type" value="Genomic_DNA"/>
</dbReference>
<gene>
    <name evidence="1" type="ORF">SKAU_G00229030</name>
</gene>
<organism evidence="1 2">
    <name type="scientific">Synaphobranchus kaupii</name>
    <name type="common">Kaup's arrowtooth eel</name>
    <dbReference type="NCBI Taxonomy" id="118154"/>
    <lineage>
        <taxon>Eukaryota</taxon>
        <taxon>Metazoa</taxon>
        <taxon>Chordata</taxon>
        <taxon>Craniata</taxon>
        <taxon>Vertebrata</taxon>
        <taxon>Euteleostomi</taxon>
        <taxon>Actinopterygii</taxon>
        <taxon>Neopterygii</taxon>
        <taxon>Teleostei</taxon>
        <taxon>Anguilliformes</taxon>
        <taxon>Synaphobranchidae</taxon>
        <taxon>Synaphobranchus</taxon>
    </lineage>
</organism>
<name>A0A9Q1F582_SYNKA</name>
<sequence length="86" mass="9767">MVFRNVKGAVEGLQASLYYSRELVLVVAESFNVHAEVDRALEHHEEWWNITEEGCRQAPKAWELRGGFIGEAKRLGQGGASQMHRE</sequence>
<accession>A0A9Q1F582</accession>
<dbReference type="AlphaFoldDB" id="A0A9Q1F582"/>
<keyword evidence="2" id="KW-1185">Reference proteome</keyword>
<dbReference type="Proteomes" id="UP001152622">
    <property type="component" value="Chromosome 8"/>
</dbReference>
<protein>
    <submittedName>
        <fullName evidence="1">Uncharacterized protein</fullName>
    </submittedName>
</protein>